<evidence type="ECO:0000313" key="2">
    <source>
        <dbReference type="EMBL" id="SUB94799.1"/>
    </source>
</evidence>
<dbReference type="GeneID" id="66712485"/>
<keyword evidence="1" id="KW-0732">Signal</keyword>
<dbReference type="RefSeq" id="WP_007369094.1">
    <property type="nucleotide sequence ID" value="NZ_CP072376.1"/>
</dbReference>
<feature type="signal peptide" evidence="1">
    <location>
        <begin position="1"/>
        <end position="22"/>
    </location>
</feature>
<sequence length="247" mass="27938">MKKFIYFYLCLLVFILGGCQFSDDDYQKASTIHTLEMDLESAKKYMHIDSAAHQYTIAITDEQQEAEGISKENLAKIFKIVTDLNQRIDNDFNAGKIVTMYLTTKENFISYTIDPLHQLHDINFKDVRTKQPYIATRAGKWLYSGYFMDGNWERGTRDPDFKTSASHVTSELDICYARGAWNFGMTCLTGKSAYGTSFSTNGIGHTYGGIQRYWWWTGGGSAPFNWKFTLGGPLGGEANGGISIYES</sequence>
<name>A0A379EEI7_9BACT</name>
<evidence type="ECO:0000313" key="3">
    <source>
        <dbReference type="Proteomes" id="UP000255469"/>
    </source>
</evidence>
<proteinExistence type="predicted"/>
<reference evidence="2 3" key="1">
    <citation type="submission" date="2018-06" db="EMBL/GenBank/DDBJ databases">
        <authorList>
            <consortium name="Pathogen Informatics"/>
            <person name="Doyle S."/>
        </authorList>
    </citation>
    <scope>NUCLEOTIDE SEQUENCE [LARGE SCALE GENOMIC DNA]</scope>
    <source>
        <strain evidence="2 3">NCTC13067</strain>
    </source>
</reference>
<dbReference type="Proteomes" id="UP000255469">
    <property type="component" value="Unassembled WGS sequence"/>
</dbReference>
<dbReference type="PROSITE" id="PS51257">
    <property type="entry name" value="PROKAR_LIPOPROTEIN"/>
    <property type="match status" value="1"/>
</dbReference>
<evidence type="ECO:0000256" key="1">
    <source>
        <dbReference type="SAM" id="SignalP"/>
    </source>
</evidence>
<evidence type="ECO:0008006" key="4">
    <source>
        <dbReference type="Google" id="ProtNLM"/>
    </source>
</evidence>
<gene>
    <name evidence="2" type="ORF">NCTC13067_02640</name>
</gene>
<dbReference type="AlphaFoldDB" id="A0A379EEI7"/>
<dbReference type="EMBL" id="UGTM01000003">
    <property type="protein sequence ID" value="SUB94799.1"/>
    <property type="molecule type" value="Genomic_DNA"/>
</dbReference>
<feature type="chain" id="PRO_5016672839" description="Lipoprotein" evidence="1">
    <location>
        <begin position="23"/>
        <end position="247"/>
    </location>
</feature>
<accession>A0A379EEI7</accession>
<protein>
    <recommendedName>
        <fullName evidence="4">Lipoprotein</fullName>
    </recommendedName>
</protein>
<organism evidence="2 3">
    <name type="scientific">Prevotella denticola</name>
    <dbReference type="NCBI Taxonomy" id="28129"/>
    <lineage>
        <taxon>Bacteria</taxon>
        <taxon>Pseudomonadati</taxon>
        <taxon>Bacteroidota</taxon>
        <taxon>Bacteroidia</taxon>
        <taxon>Bacteroidales</taxon>
        <taxon>Prevotellaceae</taxon>
        <taxon>Prevotella</taxon>
    </lineage>
</organism>